<protein>
    <submittedName>
        <fullName evidence="2">Uncharacterized protein</fullName>
    </submittedName>
</protein>
<evidence type="ECO:0000313" key="3">
    <source>
        <dbReference type="Proteomes" id="UP001597033"/>
    </source>
</evidence>
<proteinExistence type="predicted"/>
<keyword evidence="3" id="KW-1185">Reference proteome</keyword>
<evidence type="ECO:0000256" key="1">
    <source>
        <dbReference type="SAM" id="MobiDB-lite"/>
    </source>
</evidence>
<sequence>MSLLQTIKLENKPAGAGTIKNSTFGLVLQVLTAEIVKVLDKEKKEVDSLKLTGTTLNGNSQLPEGSRIVVHFRDNLESAISNFKKGQGRTALVNKSNAEGSTVTLEACYLAKEPEDGLPVVNSRWVNTLTVKDVAEHANRSFITDAYATAPRISFDVPNPIGAEPKKVTFPVNAKSIELVVENEGVRGKQEFSREWAAGKLAQLKGTDNLKVTIDQVSPGEAVKIDGPTAFAEAMTKQLGVGTRALTLLRVTDGAEVITRAVYVPFKKVGEDYVPDVAKALTELGEKNIFRNVPNAQLWAAVESGGLTLEAIPGYRLTYAGNPHKDDNAAFKLVNDFKKGNTARYDLMFGADPASFAKVLLPGIARKDGVDSFSPTNVISDEPGTFAPTQLATKFIGKPAAPAAASEASLDDVDPEPDAGIEDHAENGPRP</sequence>
<comment type="caution">
    <text evidence="2">The sequence shown here is derived from an EMBL/GenBank/DDBJ whole genome shotgun (WGS) entry which is preliminary data.</text>
</comment>
<name>A0ABW3LZ33_9GAMM</name>
<dbReference type="EMBL" id="JBHTKN010000008">
    <property type="protein sequence ID" value="MFD1043138.1"/>
    <property type="molecule type" value="Genomic_DNA"/>
</dbReference>
<accession>A0ABW3LZ33</accession>
<feature type="region of interest" description="Disordered" evidence="1">
    <location>
        <begin position="398"/>
        <end position="431"/>
    </location>
</feature>
<reference evidence="3" key="1">
    <citation type="journal article" date="2019" name="Int. J. Syst. Evol. Microbiol.">
        <title>The Global Catalogue of Microorganisms (GCM) 10K type strain sequencing project: providing services to taxonomists for standard genome sequencing and annotation.</title>
        <authorList>
            <consortium name="The Broad Institute Genomics Platform"/>
            <consortium name="The Broad Institute Genome Sequencing Center for Infectious Disease"/>
            <person name="Wu L."/>
            <person name="Ma J."/>
        </authorList>
    </citation>
    <scope>NUCLEOTIDE SEQUENCE [LARGE SCALE GENOMIC DNA]</scope>
    <source>
        <strain evidence="3">CCUG 55854</strain>
    </source>
</reference>
<gene>
    <name evidence="2" type="ORF">ACFQ2N_12365</name>
</gene>
<dbReference type="Proteomes" id="UP001597033">
    <property type="component" value="Unassembled WGS sequence"/>
</dbReference>
<feature type="compositionally biased region" description="Basic and acidic residues" evidence="1">
    <location>
        <begin position="421"/>
        <end position="431"/>
    </location>
</feature>
<organism evidence="2 3">
    <name type="scientific">Pseudoxanthomonas kaohsiungensis</name>
    <dbReference type="NCBI Taxonomy" id="283923"/>
    <lineage>
        <taxon>Bacteria</taxon>
        <taxon>Pseudomonadati</taxon>
        <taxon>Pseudomonadota</taxon>
        <taxon>Gammaproteobacteria</taxon>
        <taxon>Lysobacterales</taxon>
        <taxon>Lysobacteraceae</taxon>
        <taxon>Pseudoxanthomonas</taxon>
    </lineage>
</organism>
<feature type="compositionally biased region" description="Acidic residues" evidence="1">
    <location>
        <begin position="409"/>
        <end position="420"/>
    </location>
</feature>
<feature type="compositionally biased region" description="Low complexity" evidence="1">
    <location>
        <begin position="399"/>
        <end position="408"/>
    </location>
</feature>
<dbReference type="RefSeq" id="WP_162377135.1">
    <property type="nucleotide sequence ID" value="NZ_JBHTKN010000008.1"/>
</dbReference>
<evidence type="ECO:0000313" key="2">
    <source>
        <dbReference type="EMBL" id="MFD1043138.1"/>
    </source>
</evidence>